<dbReference type="AlphaFoldDB" id="S3BN41"/>
<accession>S3BN41</accession>
<feature type="region of interest" description="Disordered" evidence="1">
    <location>
        <begin position="116"/>
        <end position="213"/>
    </location>
</feature>
<dbReference type="GO" id="GO:0016740">
    <property type="term" value="F:transferase activity"/>
    <property type="evidence" value="ECO:0007669"/>
    <property type="project" value="UniProtKB-KW"/>
</dbReference>
<organism evidence="3 4">
    <name type="scientific">Ophiostoma piceae (strain UAMH 11346)</name>
    <name type="common">Sap stain fungus</name>
    <dbReference type="NCBI Taxonomy" id="1262450"/>
    <lineage>
        <taxon>Eukaryota</taxon>
        <taxon>Fungi</taxon>
        <taxon>Dikarya</taxon>
        <taxon>Ascomycota</taxon>
        <taxon>Pezizomycotina</taxon>
        <taxon>Sordariomycetes</taxon>
        <taxon>Sordariomycetidae</taxon>
        <taxon>Ophiostomatales</taxon>
        <taxon>Ophiostomataceae</taxon>
        <taxon>Ophiostoma</taxon>
    </lineage>
</organism>
<proteinExistence type="predicted"/>
<dbReference type="SUPFAM" id="SSF56112">
    <property type="entry name" value="Protein kinase-like (PK-like)"/>
    <property type="match status" value="1"/>
</dbReference>
<evidence type="ECO:0000313" key="3">
    <source>
        <dbReference type="EMBL" id="EPE02629.1"/>
    </source>
</evidence>
<feature type="transmembrane region" description="Helical" evidence="2">
    <location>
        <begin position="12"/>
        <end position="35"/>
    </location>
</feature>
<reference evidence="3 4" key="1">
    <citation type="journal article" date="2013" name="BMC Genomics">
        <title>The genome and transcriptome of the pine saprophyte Ophiostoma piceae, and a comparison with the bark beetle-associated pine pathogen Grosmannia clavigera.</title>
        <authorList>
            <person name="Haridas S."/>
            <person name="Wang Y."/>
            <person name="Lim L."/>
            <person name="Massoumi Alamouti S."/>
            <person name="Jackman S."/>
            <person name="Docking R."/>
            <person name="Robertson G."/>
            <person name="Birol I."/>
            <person name="Bohlmann J."/>
            <person name="Breuil C."/>
        </authorList>
    </citation>
    <scope>NUCLEOTIDE SEQUENCE [LARGE SCALE GENOMIC DNA]</scope>
    <source>
        <strain evidence="3 4">UAMH 11346</strain>
    </source>
</reference>
<dbReference type="Proteomes" id="UP000016923">
    <property type="component" value="Unassembled WGS sequence"/>
</dbReference>
<sequence>MKRITAQVIAQAFHYMVEFGLCYAYIALGEALLLLNLRPEDPRTLYYHVALPGKDVSTDVANLDGAGNLYNTAIALVLSLVLMGIETPVLTQRWKQEAYGALKVWPEPYLEMEIAAKGDNDKNTTSKKPDIATPTPKDGCGDPTETRRQRKDDDDDDDSKDNRLLPPPRSSAASTRTLASRRQKRSSSKYGSSSGPSSTITSSQQRPFNPYYRPRPKDALPYYIHAGLSLRLVQLIKCVRAQLATDLDNDYEGLDKYGKYGATSMLFRIVLRPYGYSLVAKGVQRLHAWLLEHERDVYEDRHVAAQQGQLVPVCLGLLELVCEYISYTGAHVSHMLLLSYGGEPMWKLQGSSLAGADEAHVNELIYQAWHKLSALGVEHGDERAANLVWNEERQAVMCIDFGIAVKGLQVCGKEG</sequence>
<feature type="compositionally biased region" description="Basic and acidic residues" evidence="1">
    <location>
        <begin position="116"/>
        <end position="130"/>
    </location>
</feature>
<dbReference type="VEuPathDB" id="FungiDB:F503_06605"/>
<protein>
    <submittedName>
        <fullName evidence="3">Phosphotransferase-like protein</fullName>
    </submittedName>
</protein>
<keyword evidence="2" id="KW-0472">Membrane</keyword>
<keyword evidence="2" id="KW-1133">Transmembrane helix</keyword>
<gene>
    <name evidence="3" type="ORF">F503_06605</name>
</gene>
<name>S3BN41_OPHP1</name>
<evidence type="ECO:0000256" key="2">
    <source>
        <dbReference type="SAM" id="Phobius"/>
    </source>
</evidence>
<keyword evidence="2" id="KW-0812">Transmembrane</keyword>
<feature type="compositionally biased region" description="Low complexity" evidence="1">
    <location>
        <begin position="188"/>
        <end position="205"/>
    </location>
</feature>
<keyword evidence="3" id="KW-0808">Transferase</keyword>
<dbReference type="InterPro" id="IPR011009">
    <property type="entry name" value="Kinase-like_dom_sf"/>
</dbReference>
<dbReference type="eggNOG" id="ENOG502SJ0M">
    <property type="taxonomic scope" value="Eukaryota"/>
</dbReference>
<dbReference type="OrthoDB" id="411394at2759"/>
<dbReference type="HOGENOM" id="CLU_010672_4_2_1"/>
<evidence type="ECO:0000313" key="4">
    <source>
        <dbReference type="Proteomes" id="UP000016923"/>
    </source>
</evidence>
<dbReference type="EMBL" id="KE148176">
    <property type="protein sequence ID" value="EPE02629.1"/>
    <property type="molecule type" value="Genomic_DNA"/>
</dbReference>
<dbReference type="STRING" id="1262450.S3BN41"/>
<evidence type="ECO:0000256" key="1">
    <source>
        <dbReference type="SAM" id="MobiDB-lite"/>
    </source>
</evidence>
<keyword evidence="4" id="KW-1185">Reference proteome</keyword>
<dbReference type="OMA" id="WIRTEAQ"/>